<reference evidence="2" key="1">
    <citation type="journal article" date="2019" name="Int. J. Syst. Evol. Microbiol.">
        <title>The Global Catalogue of Microorganisms (GCM) 10K type strain sequencing project: providing services to taxonomists for standard genome sequencing and annotation.</title>
        <authorList>
            <consortium name="The Broad Institute Genomics Platform"/>
            <consortium name="The Broad Institute Genome Sequencing Center for Infectious Disease"/>
            <person name="Wu L."/>
            <person name="Ma J."/>
        </authorList>
    </citation>
    <scope>NUCLEOTIDE SEQUENCE [LARGE SCALE GENOMIC DNA]</scope>
    <source>
        <strain evidence="2">KCTC 33576</strain>
    </source>
</reference>
<dbReference type="SUPFAM" id="SSF47413">
    <property type="entry name" value="lambda repressor-like DNA-binding domains"/>
    <property type="match status" value="1"/>
</dbReference>
<keyword evidence="2" id="KW-1185">Reference proteome</keyword>
<evidence type="ECO:0000313" key="1">
    <source>
        <dbReference type="EMBL" id="MFD2839375.1"/>
    </source>
</evidence>
<comment type="caution">
    <text evidence="1">The sequence shown here is derived from an EMBL/GenBank/DDBJ whole genome shotgun (WGS) entry which is preliminary data.</text>
</comment>
<dbReference type="Gene3D" id="1.10.260.40">
    <property type="entry name" value="lambda repressor-like DNA-binding domains"/>
    <property type="match status" value="1"/>
</dbReference>
<dbReference type="RefSeq" id="WP_377464840.1">
    <property type="nucleotide sequence ID" value="NZ_JBHUOP010000001.1"/>
</dbReference>
<accession>A0ABW5XAA2</accession>
<dbReference type="InterPro" id="IPR010982">
    <property type="entry name" value="Lambda_DNA-bd_dom_sf"/>
</dbReference>
<protein>
    <submittedName>
        <fullName evidence="1">Helix-turn-helix domain-containing protein</fullName>
    </submittedName>
</protein>
<name>A0ABW5XAA2_9MICO</name>
<dbReference type="Proteomes" id="UP001597391">
    <property type="component" value="Unassembled WGS sequence"/>
</dbReference>
<sequence>MAERLGVTQRWLSELEAGKGKQANERYFKVLHLLGVRVMGIVDDH</sequence>
<gene>
    <name evidence="1" type="ORF">ACFSYH_02155</name>
</gene>
<evidence type="ECO:0000313" key="2">
    <source>
        <dbReference type="Proteomes" id="UP001597391"/>
    </source>
</evidence>
<organism evidence="1 2">
    <name type="scientific">Populibacterium corticicola</name>
    <dbReference type="NCBI Taxonomy" id="1812826"/>
    <lineage>
        <taxon>Bacteria</taxon>
        <taxon>Bacillati</taxon>
        <taxon>Actinomycetota</taxon>
        <taxon>Actinomycetes</taxon>
        <taxon>Micrococcales</taxon>
        <taxon>Jonesiaceae</taxon>
        <taxon>Populibacterium</taxon>
    </lineage>
</organism>
<dbReference type="EMBL" id="JBHUOP010000001">
    <property type="protein sequence ID" value="MFD2839375.1"/>
    <property type="molecule type" value="Genomic_DNA"/>
</dbReference>
<proteinExistence type="predicted"/>